<feature type="transmembrane region" description="Helical" evidence="2">
    <location>
        <begin position="7"/>
        <end position="28"/>
    </location>
</feature>
<evidence type="ECO:0000256" key="2">
    <source>
        <dbReference type="SAM" id="Phobius"/>
    </source>
</evidence>
<evidence type="ECO:0000313" key="3">
    <source>
        <dbReference type="EMBL" id="AEQ50766.1"/>
    </source>
</evidence>
<dbReference type="Pfam" id="PF10805">
    <property type="entry name" value="DUF2730"/>
    <property type="match status" value="1"/>
</dbReference>
<keyword evidence="2" id="KW-1133">Transmembrane helix</keyword>
<reference evidence="3 4" key="1">
    <citation type="journal article" date="2012" name="J. Bacteriol.">
        <title>Complete genome sequence of Pelagibacterium halotolerans B2T.</title>
        <authorList>
            <person name="Huo Y.Y."/>
            <person name="Cheng H."/>
            <person name="Han X.F."/>
            <person name="Jiang X.W."/>
            <person name="Sun C."/>
            <person name="Zhang X.Q."/>
            <person name="Zhu X.F."/>
            <person name="Liu Y.F."/>
            <person name="Li P.F."/>
            <person name="Ni P.X."/>
            <person name="Wu M."/>
        </authorList>
    </citation>
    <scope>NUCLEOTIDE SEQUENCE [LARGE SCALE GENOMIC DNA]</scope>
    <source>
        <strain evidence="4">DSM 22347 / JCM 15775 / CGMCC 1.7692 / B2</strain>
    </source>
</reference>
<accession>G4RDE0</accession>
<dbReference type="Proteomes" id="UP000008850">
    <property type="component" value="Chromosome"/>
</dbReference>
<dbReference type="KEGG" id="phl:KKY_727"/>
<dbReference type="EMBL" id="CP003075">
    <property type="protein sequence ID" value="AEQ50766.1"/>
    <property type="molecule type" value="Genomic_DNA"/>
</dbReference>
<gene>
    <name evidence="3" type="ordered locus">KKY_727</name>
</gene>
<keyword evidence="1" id="KW-0175">Coiled coil</keyword>
<keyword evidence="2" id="KW-0472">Membrane</keyword>
<keyword evidence="2" id="KW-0812">Transmembrane</keyword>
<keyword evidence="4" id="KW-1185">Reference proteome</keyword>
<dbReference type="AlphaFoldDB" id="G4RDE0"/>
<evidence type="ECO:0000256" key="1">
    <source>
        <dbReference type="SAM" id="Coils"/>
    </source>
</evidence>
<dbReference type="STRING" id="1082931.KKY_727"/>
<dbReference type="HOGENOM" id="CLU_162631_0_0_5"/>
<protein>
    <submittedName>
        <fullName evidence="3">Uncharacterized protein</fullName>
    </submittedName>
</protein>
<organism evidence="3 4">
    <name type="scientific">Pelagibacterium halotolerans (strain DSM 22347 / JCM 15775 / CGMCC 1.7692 / B2)</name>
    <dbReference type="NCBI Taxonomy" id="1082931"/>
    <lineage>
        <taxon>Bacteria</taxon>
        <taxon>Pseudomonadati</taxon>
        <taxon>Pseudomonadota</taxon>
        <taxon>Alphaproteobacteria</taxon>
        <taxon>Hyphomicrobiales</taxon>
        <taxon>Devosiaceae</taxon>
        <taxon>Pelagibacterium</taxon>
    </lineage>
</organism>
<dbReference type="RefSeq" id="WP_014129915.1">
    <property type="nucleotide sequence ID" value="NC_016078.1"/>
</dbReference>
<sequence>MIVLDELTAWVGAILLVINLAVTVWNFMTSGSKQNGKKIDALGEALNKKLDESATATAARLDDIDDKIAGQDKRIEIAENEMRHLPDRDAAHRLEVALERLSGRIDTLDERLKPVDQLGRRLQEFLVRQVEIK</sequence>
<feature type="coiled-coil region" evidence="1">
    <location>
        <begin position="61"/>
        <end position="111"/>
    </location>
</feature>
<name>G4RDE0_PELHB</name>
<evidence type="ECO:0000313" key="4">
    <source>
        <dbReference type="Proteomes" id="UP000008850"/>
    </source>
</evidence>
<dbReference type="eggNOG" id="ENOG5033IAT">
    <property type="taxonomic scope" value="Bacteria"/>
</dbReference>
<proteinExistence type="predicted"/>
<dbReference type="InterPro" id="IPR020269">
    <property type="entry name" value="Phage_Mu_Releasin"/>
</dbReference>